<dbReference type="InterPro" id="IPR039360">
    <property type="entry name" value="Ras_GTPase"/>
</dbReference>
<name>A0ABQ8Z4X2_9EUKA</name>
<evidence type="ECO:0000313" key="6">
    <source>
        <dbReference type="EMBL" id="KAJ6251835.1"/>
    </source>
</evidence>
<dbReference type="PROSITE" id="PS50021">
    <property type="entry name" value="CH"/>
    <property type="match status" value="1"/>
</dbReference>
<organism evidence="6 7">
    <name type="scientific">Anaeramoeba flamelloides</name>
    <dbReference type="NCBI Taxonomy" id="1746091"/>
    <lineage>
        <taxon>Eukaryota</taxon>
        <taxon>Metamonada</taxon>
        <taxon>Anaeramoebidae</taxon>
        <taxon>Anaeramoeba</taxon>
    </lineage>
</organism>
<evidence type="ECO:0000259" key="4">
    <source>
        <dbReference type="PROSITE" id="PS50018"/>
    </source>
</evidence>
<feature type="compositionally biased region" description="Low complexity" evidence="3">
    <location>
        <begin position="1019"/>
        <end position="1054"/>
    </location>
</feature>
<dbReference type="SUPFAM" id="SSF48350">
    <property type="entry name" value="GTPase activation domain, GAP"/>
    <property type="match status" value="1"/>
</dbReference>
<feature type="domain" description="Calponin-homology (CH)" evidence="5">
    <location>
        <begin position="35"/>
        <end position="139"/>
    </location>
</feature>
<dbReference type="InterPro" id="IPR008936">
    <property type="entry name" value="Rho_GTPase_activation_prot"/>
</dbReference>
<protein>
    <submittedName>
        <fullName evidence="6">Ras gtpase-activating protein</fullName>
    </submittedName>
</protein>
<gene>
    <name evidence="6" type="ORF">M0813_01605</name>
</gene>
<evidence type="ECO:0000313" key="7">
    <source>
        <dbReference type="Proteomes" id="UP001150062"/>
    </source>
</evidence>
<dbReference type="EMBL" id="JAOAOG010000054">
    <property type="protein sequence ID" value="KAJ6251835.1"/>
    <property type="molecule type" value="Genomic_DNA"/>
</dbReference>
<keyword evidence="1" id="KW-0343">GTPase activation</keyword>
<proteinExistence type="predicted"/>
<dbReference type="Gene3D" id="1.10.418.10">
    <property type="entry name" value="Calponin-like domain"/>
    <property type="match status" value="1"/>
</dbReference>
<dbReference type="Gene3D" id="1.10.506.10">
    <property type="entry name" value="GTPase Activation - p120gap, domain 1"/>
    <property type="match status" value="1"/>
</dbReference>
<feature type="domain" description="Ras-GAP" evidence="4">
    <location>
        <begin position="614"/>
        <end position="821"/>
    </location>
</feature>
<dbReference type="InterPro" id="IPR001849">
    <property type="entry name" value="PH_domain"/>
</dbReference>
<dbReference type="Pfam" id="PF00616">
    <property type="entry name" value="RasGAP"/>
    <property type="match status" value="1"/>
</dbReference>
<dbReference type="InterPro" id="IPR036872">
    <property type="entry name" value="CH_dom_sf"/>
</dbReference>
<evidence type="ECO:0000256" key="1">
    <source>
        <dbReference type="ARBA" id="ARBA00022468"/>
    </source>
</evidence>
<dbReference type="Pfam" id="PF00307">
    <property type="entry name" value="CH"/>
    <property type="match status" value="1"/>
</dbReference>
<feature type="coiled-coil region" evidence="2">
    <location>
        <begin position="250"/>
        <end position="301"/>
    </location>
</feature>
<dbReference type="SMART" id="SM00323">
    <property type="entry name" value="RasGAP"/>
    <property type="match status" value="1"/>
</dbReference>
<dbReference type="InterPro" id="IPR001715">
    <property type="entry name" value="CH_dom"/>
</dbReference>
<keyword evidence="2" id="KW-0175">Coiled coil</keyword>
<dbReference type="SMART" id="SM00233">
    <property type="entry name" value="PH"/>
    <property type="match status" value="1"/>
</dbReference>
<dbReference type="InterPro" id="IPR023152">
    <property type="entry name" value="RasGAP_CS"/>
</dbReference>
<dbReference type="PROSITE" id="PS50018">
    <property type="entry name" value="RAS_GTPASE_ACTIV_2"/>
    <property type="match status" value="1"/>
</dbReference>
<evidence type="ECO:0000259" key="5">
    <source>
        <dbReference type="PROSITE" id="PS50021"/>
    </source>
</evidence>
<dbReference type="SUPFAM" id="SSF47576">
    <property type="entry name" value="Calponin-homology domain, CH-domain"/>
    <property type="match status" value="1"/>
</dbReference>
<evidence type="ECO:0000256" key="2">
    <source>
        <dbReference type="SAM" id="Coils"/>
    </source>
</evidence>
<accession>A0ABQ8Z4X2</accession>
<feature type="region of interest" description="Disordered" evidence="3">
    <location>
        <begin position="152"/>
        <end position="214"/>
    </location>
</feature>
<dbReference type="Proteomes" id="UP001150062">
    <property type="component" value="Unassembled WGS sequence"/>
</dbReference>
<feature type="region of interest" description="Disordered" evidence="3">
    <location>
        <begin position="1012"/>
        <end position="1054"/>
    </location>
</feature>
<dbReference type="SUPFAM" id="SSF50729">
    <property type="entry name" value="PH domain-like"/>
    <property type="match status" value="1"/>
</dbReference>
<sequence>MSRLPTEIEELLGHFQTLPGIPLLKNYQDENILAVSPLRLLLRWVNFCLENAGFSNQISNFSNDLSDCRIFIQILNYFYPNLHFSQTTHANNVRERATKMINLLKKTRLINFAPRVDEIIQGKEIPNIQFLCCLAITDPNINIQQKISQIQQRKKKQQQQRQQKQQTMTNHNINNKMEMGQQKERKLNQKKPKSYLTNLKSSNDINAKKKKDAQQNYPTNLFSLERTRSLPTEKEIEKYQENKSPQEIQKEMIQKKMNRLNNLIKENENLENAINETEKTLLKYQDQYKEKMEQVSNIKDTIILNKVKKKKNIALSSFADENEQLVQYFSLMKEKIVHLCELIPQTFSFDSKLLLKGMIQTLYNGSSDIHITSKKPEEVLIKSLFAHLKQSKISVVNESIFHSIKFRIFSVGSTDLQGILDSCSFIIDKLTEKKIITLSNKKVKNGIRNLFHVFLFVKSFKIKLSECIIKDFLIPNNIINIKDELINSLIIDFLELLNTFMIAYIDYVPLKEAIGSFINAFGFKSYEKITEELIQTAKKEALGESLRYILLNILSPQQQLLLQKALKPFSDPDYDPKQSEDFYLKGSESLESFLDLYDILFIGAVIDPNNARAAITSIAIDLYNFAETVGITIPLIKMAISQEVQRTTRAGSLFRANNIATKMITRYSVLHGNKFLQKLLNPNLANMCKSNVDLEVDPQRIEQNDNPNTENNINSIKTEQRIINGMKNLKFWFNKILDSIFESVDQAPAGFKIIASCLQTEVEQKFPDNVVSSIGGFIFLRFICPAIVSPQSFGLINENQLSPITSRSLLILSTVVQALSNGITFSQNRIHMQAINQDITNRFEDRKKFLFCLSNSAKIDYTNIHTPRIENPNFTLTNQPDEVDSPFFLKIISSDQSITKKDFSQKICLIIESLRTNIKSNKLQLNIYNDEDEDNDQNGNIEKKFFTKNQILRIKRTEQKALRLIILFKTFNKILGSLESFYPGLDQIAQIEKMKKLKQEKLKQTQYKLQMEYQKQQQKENANSLNNSNTNKNNSSSGTNSNNNNNKNNDNYNNIYMKNENKKLTLQNNENTKNESKNINLKNNENYQKLWETVNHIFPIKESFVMAMTQSQGKQKSKWIKTKITLKKNFIAISKKPYVKIDDLLIIDSTIRISPSDRVIKKKNSFTLKKQAGTVFRFFICNKAEERDDWVDKVRKVRRNQYD</sequence>
<reference evidence="6" key="1">
    <citation type="submission" date="2022-08" db="EMBL/GenBank/DDBJ databases">
        <title>Novel sulfate-reducing endosymbionts in the free-living metamonad Anaeramoeba.</title>
        <authorList>
            <person name="Jerlstrom-Hultqvist J."/>
            <person name="Cepicka I."/>
            <person name="Gallot-Lavallee L."/>
            <person name="Salas-Leiva D."/>
            <person name="Curtis B.A."/>
            <person name="Zahonova K."/>
            <person name="Pipaliya S."/>
            <person name="Dacks J."/>
            <person name="Roger A.J."/>
        </authorList>
    </citation>
    <scope>NUCLEOTIDE SEQUENCE</scope>
    <source>
        <strain evidence="6">Schooner1</strain>
    </source>
</reference>
<comment type="caution">
    <text evidence="6">The sequence shown here is derived from an EMBL/GenBank/DDBJ whole genome shotgun (WGS) entry which is preliminary data.</text>
</comment>
<evidence type="ECO:0000256" key="3">
    <source>
        <dbReference type="SAM" id="MobiDB-lite"/>
    </source>
</evidence>
<dbReference type="PANTHER" id="PTHR10194:SF60">
    <property type="entry name" value="RAS GTPASE-ACTIVATING PROTEIN RASKOL"/>
    <property type="match status" value="1"/>
</dbReference>
<dbReference type="PROSITE" id="PS00509">
    <property type="entry name" value="RAS_GTPASE_ACTIV_1"/>
    <property type="match status" value="1"/>
</dbReference>
<feature type="compositionally biased region" description="Polar residues" evidence="3">
    <location>
        <begin position="195"/>
        <end position="205"/>
    </location>
</feature>
<dbReference type="PANTHER" id="PTHR10194">
    <property type="entry name" value="RAS GTPASE-ACTIVATING PROTEINS"/>
    <property type="match status" value="1"/>
</dbReference>
<dbReference type="InterPro" id="IPR001936">
    <property type="entry name" value="RasGAP_dom"/>
</dbReference>
<keyword evidence="7" id="KW-1185">Reference proteome</keyword>